<reference evidence="1 2" key="1">
    <citation type="journal article" date="2020" name="Phytopathology">
        <title>Genome Sequence Resources of Colletotrichum truncatum, C. plurivorum, C. musicola, and C. sojae: Four Species Pathogenic to Soybean (Glycine max).</title>
        <authorList>
            <person name="Rogerio F."/>
            <person name="Boufleur T.R."/>
            <person name="Ciampi-Guillardi M."/>
            <person name="Sukno S.A."/>
            <person name="Thon M.R."/>
            <person name="Massola Junior N.S."/>
            <person name="Baroncelli R."/>
        </authorList>
    </citation>
    <scope>NUCLEOTIDE SEQUENCE [LARGE SCALE GENOMIC DNA]</scope>
    <source>
        <strain evidence="1 2">CMES1059</strain>
    </source>
</reference>
<gene>
    <name evidence="1" type="ORF">CTRU02_205725</name>
</gene>
<keyword evidence="2" id="KW-1185">Reference proteome</keyword>
<dbReference type="EMBL" id="VUJX02000003">
    <property type="protein sequence ID" value="KAL0939115.1"/>
    <property type="molecule type" value="Genomic_DNA"/>
</dbReference>
<evidence type="ECO:0000313" key="1">
    <source>
        <dbReference type="EMBL" id="KAL0939115.1"/>
    </source>
</evidence>
<comment type="caution">
    <text evidence="1">The sequence shown here is derived from an EMBL/GenBank/DDBJ whole genome shotgun (WGS) entry which is preliminary data.</text>
</comment>
<proteinExistence type="predicted"/>
<dbReference type="Proteomes" id="UP000805649">
    <property type="component" value="Unassembled WGS sequence"/>
</dbReference>
<protein>
    <submittedName>
        <fullName evidence="1">GRASP55/65 family protein</fullName>
    </submittedName>
</protein>
<accession>A0ACC3Z4W7</accession>
<sequence length="359" mass="38084">MFNALNRFMSRLDGQQPTQQNNREGSFGFQVLRNTNLELHVDPWFDFIIGINGRPIDNPDPRLFAQEVRNCAGGTVLLGLWSAKGQRTRELHAPVPHDTASLGLSLQWTPLAVAANIWHVLDVASNSPADTAGLLPYGDYILGSPEGALHGEGGLSELVEDHIGRPLRLYVYNNEYDVTREVTIQPTREWGGEGALGCVLGYGALHRLPPPLNEPVSAPGEMMFDGEKDSGAVYGVAPGAEASQDLFVPAAAPGLGAGGPPPSGGEFLVPAQMVEAGGAAPPPPAGTATTRKKKERHHGGNQLMDDYFKEQEKKSRELDNAPSGRGTPVAPPPKTGGPPPPPRAGTTSPPKEKEEGGGE</sequence>
<organism evidence="1 2">
    <name type="scientific">Colletotrichum truncatum</name>
    <name type="common">Anthracnose fungus</name>
    <name type="synonym">Colletotrichum capsici</name>
    <dbReference type="NCBI Taxonomy" id="5467"/>
    <lineage>
        <taxon>Eukaryota</taxon>
        <taxon>Fungi</taxon>
        <taxon>Dikarya</taxon>
        <taxon>Ascomycota</taxon>
        <taxon>Pezizomycotina</taxon>
        <taxon>Sordariomycetes</taxon>
        <taxon>Hypocreomycetidae</taxon>
        <taxon>Glomerellales</taxon>
        <taxon>Glomerellaceae</taxon>
        <taxon>Colletotrichum</taxon>
        <taxon>Colletotrichum truncatum species complex</taxon>
    </lineage>
</organism>
<evidence type="ECO:0000313" key="2">
    <source>
        <dbReference type="Proteomes" id="UP000805649"/>
    </source>
</evidence>
<name>A0ACC3Z4W7_COLTU</name>